<proteinExistence type="predicted"/>
<dbReference type="Proteomes" id="UP000053105">
    <property type="component" value="Unassembled WGS sequence"/>
</dbReference>
<dbReference type="AlphaFoldDB" id="A0A0N0U3H0"/>
<name>A0A0N0U3H0_9HYME</name>
<dbReference type="EMBL" id="KQ435922">
    <property type="protein sequence ID" value="KOX68632.1"/>
    <property type="molecule type" value="Genomic_DNA"/>
</dbReference>
<organism evidence="1 2">
    <name type="scientific">Melipona quadrifasciata</name>
    <dbReference type="NCBI Taxonomy" id="166423"/>
    <lineage>
        <taxon>Eukaryota</taxon>
        <taxon>Metazoa</taxon>
        <taxon>Ecdysozoa</taxon>
        <taxon>Arthropoda</taxon>
        <taxon>Hexapoda</taxon>
        <taxon>Insecta</taxon>
        <taxon>Pterygota</taxon>
        <taxon>Neoptera</taxon>
        <taxon>Endopterygota</taxon>
        <taxon>Hymenoptera</taxon>
        <taxon>Apocrita</taxon>
        <taxon>Aculeata</taxon>
        <taxon>Apoidea</taxon>
        <taxon>Anthophila</taxon>
        <taxon>Apidae</taxon>
        <taxon>Melipona</taxon>
    </lineage>
</organism>
<sequence>MAGVWMVVALDTAIPLAIAFRIGLRVKSDFAMCED</sequence>
<evidence type="ECO:0000313" key="2">
    <source>
        <dbReference type="Proteomes" id="UP000053105"/>
    </source>
</evidence>
<accession>A0A0N0U3H0</accession>
<keyword evidence="2" id="KW-1185">Reference proteome</keyword>
<protein>
    <submittedName>
        <fullName evidence="1">Uncharacterized protein</fullName>
    </submittedName>
</protein>
<evidence type="ECO:0000313" key="1">
    <source>
        <dbReference type="EMBL" id="KOX68632.1"/>
    </source>
</evidence>
<reference evidence="1 2" key="1">
    <citation type="submission" date="2015-07" db="EMBL/GenBank/DDBJ databases">
        <title>The genome of Melipona quadrifasciata.</title>
        <authorList>
            <person name="Pan H."/>
            <person name="Kapheim K."/>
        </authorList>
    </citation>
    <scope>NUCLEOTIDE SEQUENCE [LARGE SCALE GENOMIC DNA]</scope>
    <source>
        <strain evidence="1">0111107301</strain>
        <tissue evidence="1">Whole body</tissue>
    </source>
</reference>
<gene>
    <name evidence="1" type="ORF">WN51_04118</name>
</gene>